<dbReference type="EMBL" id="MN740497">
    <property type="protein sequence ID" value="QHU29764.1"/>
    <property type="molecule type" value="Genomic_DNA"/>
</dbReference>
<sequence>MERMFYKAYGMKNHDLSGWTVSSVTDITRMFFGVNIPSNYLPPFNEDI</sequence>
<name>A0A6C0LJM7_9ZZZZ</name>
<accession>A0A6C0LJM7</accession>
<dbReference type="InterPro" id="IPR005046">
    <property type="entry name" value="DUF285"/>
</dbReference>
<dbReference type="AlphaFoldDB" id="A0A6C0LJM7"/>
<evidence type="ECO:0000313" key="1">
    <source>
        <dbReference type="EMBL" id="QHU29764.1"/>
    </source>
</evidence>
<dbReference type="Pfam" id="PF03382">
    <property type="entry name" value="DUF285"/>
    <property type="match status" value="1"/>
</dbReference>
<evidence type="ECO:0008006" key="2">
    <source>
        <dbReference type="Google" id="ProtNLM"/>
    </source>
</evidence>
<reference evidence="1" key="1">
    <citation type="journal article" date="2020" name="Nature">
        <title>Giant virus diversity and host interactions through global metagenomics.</title>
        <authorList>
            <person name="Schulz F."/>
            <person name="Roux S."/>
            <person name="Paez-Espino D."/>
            <person name="Jungbluth S."/>
            <person name="Walsh D.A."/>
            <person name="Denef V.J."/>
            <person name="McMahon K.D."/>
            <person name="Konstantinidis K.T."/>
            <person name="Eloe-Fadrosh E.A."/>
            <person name="Kyrpides N.C."/>
            <person name="Woyke T."/>
        </authorList>
    </citation>
    <scope>NUCLEOTIDE SEQUENCE</scope>
    <source>
        <strain evidence="1">GVMAG-M-3300027810-10</strain>
    </source>
</reference>
<protein>
    <recommendedName>
        <fullName evidence="2">BspA family leucine-rich repeat surface protein</fullName>
    </recommendedName>
</protein>
<organism evidence="1">
    <name type="scientific">viral metagenome</name>
    <dbReference type="NCBI Taxonomy" id="1070528"/>
    <lineage>
        <taxon>unclassified sequences</taxon>
        <taxon>metagenomes</taxon>
        <taxon>organismal metagenomes</taxon>
    </lineage>
</organism>
<proteinExistence type="predicted"/>